<dbReference type="PANTHER" id="PTHR11070:SF2">
    <property type="entry name" value="ATP-DEPENDENT DNA HELICASE SRS2"/>
    <property type="match status" value="1"/>
</dbReference>
<dbReference type="GO" id="GO:0043138">
    <property type="term" value="F:3'-5' DNA helicase activity"/>
    <property type="evidence" value="ECO:0007669"/>
    <property type="project" value="UniProtKB-EC"/>
</dbReference>
<dbReference type="Pfam" id="PF13361">
    <property type="entry name" value="UvrD_C"/>
    <property type="match status" value="1"/>
</dbReference>
<dbReference type="GO" id="GO:0003677">
    <property type="term" value="F:DNA binding"/>
    <property type="evidence" value="ECO:0007669"/>
    <property type="project" value="UniProtKB-KW"/>
</dbReference>
<dbReference type="Pfam" id="PF00580">
    <property type="entry name" value="UvrD-helicase"/>
    <property type="match status" value="1"/>
</dbReference>
<dbReference type="Pfam" id="PF21196">
    <property type="entry name" value="PcrA_UvrD_tudor"/>
    <property type="match status" value="1"/>
</dbReference>
<reference evidence="15 16" key="1">
    <citation type="journal article" date="2008" name="J. Bacteriol.">
        <title>'Candidatus Cloacamonas acidaminovorans': genome sequence reconstruction provides a first glimpse of a new bacterial division.</title>
        <authorList>
            <person name="Pelletier E."/>
            <person name="Kreimeyer A."/>
            <person name="Bocs S."/>
            <person name="Rouy Z."/>
            <person name="Gyapay G."/>
            <person name="Chouari R."/>
            <person name="Riviere D."/>
            <person name="Ganesan A."/>
            <person name="Daegelen P."/>
            <person name="Sghir A."/>
            <person name="Cohen G.N."/>
            <person name="Medigue C."/>
            <person name="Weissenbach J."/>
            <person name="Le Paslier D."/>
        </authorList>
    </citation>
    <scope>NUCLEOTIDE SEQUENCE [LARGE SCALE GENOMIC DNA]</scope>
    <source>
        <strain evidence="16">Evry</strain>
    </source>
</reference>
<dbReference type="InterPro" id="IPR013986">
    <property type="entry name" value="DExx_box_DNA_helicase_dom_sf"/>
</dbReference>
<comment type="catalytic activity">
    <reaction evidence="11">
        <text>ATP + H2O = ADP + phosphate + H(+)</text>
        <dbReference type="Rhea" id="RHEA:13065"/>
        <dbReference type="ChEBI" id="CHEBI:15377"/>
        <dbReference type="ChEBI" id="CHEBI:15378"/>
        <dbReference type="ChEBI" id="CHEBI:30616"/>
        <dbReference type="ChEBI" id="CHEBI:43474"/>
        <dbReference type="ChEBI" id="CHEBI:456216"/>
        <dbReference type="EC" id="5.6.2.4"/>
    </reaction>
</comment>
<dbReference type="PANTHER" id="PTHR11070">
    <property type="entry name" value="UVRD / RECB / PCRA DNA HELICASE FAMILY MEMBER"/>
    <property type="match status" value="1"/>
</dbReference>
<evidence type="ECO:0000256" key="8">
    <source>
        <dbReference type="ARBA" id="ARBA00034617"/>
    </source>
</evidence>
<dbReference type="Gene3D" id="1.10.486.10">
    <property type="entry name" value="PCRA, domain 4"/>
    <property type="match status" value="1"/>
</dbReference>
<evidence type="ECO:0000256" key="10">
    <source>
        <dbReference type="ARBA" id="ARBA00034923"/>
    </source>
</evidence>
<dbReference type="PROSITE" id="PS51217">
    <property type="entry name" value="UVRD_HELICASE_CTER"/>
    <property type="match status" value="1"/>
</dbReference>
<comment type="similarity">
    <text evidence="1">Belongs to the helicase family. UvrD subfamily.</text>
</comment>
<dbReference type="InterPro" id="IPR027417">
    <property type="entry name" value="P-loop_NTPase"/>
</dbReference>
<keyword evidence="16" id="KW-1185">Reference proteome</keyword>
<sequence>MGSYSLAMNNNFYASQLNERQLEVVTDTENPVLVLAGAGSGKTRSLIYRTAYLIKEKQVHPWNILIVTFTNKAARELQERLEKLLNIPVRSLWVGTFHAICCRILRFESAHLPFNANFSIYDEDTQKSLLKKIYKEYGFDKQSFPINNILTRISRYKNKLMLPEDIKFQGEDKDSEFATFLNIYRLYQQQLLLNQALDFDDILLWTAKLLLNNNTVREKYRAQFQYVMIDEYQDTNKAQFEIVHQIAGGHQRVCVVGDDDQAIYSFRGASLRNILEFEKDYNSVHSIRLEQNYRSTGNILALANAVIANNRRRHSKELWSELPVGDKPVLAVYENEIEEANRITDAILKLQRKGIPLREIAVLYRTNAQSRVFESALIQAEIPYSIVGGVQFYQRKEIKDLLAYLYVLSNLNDNESLLRIINEPARGIGQTSINRLIGFANKTRISLFSAIQNVEAIEELGNPAKKRISEFCLMLERWQQSVSRKPALEMVKTIVEELELISHYQNSNDPQDIARAENLVEFVTSVSEFSEHFYQENEREPLIADYLPYVALQTDLDRVKENMDSIRLMTLHNAKGLEFEAVFIAGLEDELLPHRMCMNNQDSIEEERRLFYVGITRAKNYLHLSYTKSRRLYDTFYFPVPSQFLTEVDSRLFYHSDGDFGIAQPPKRIKKTNKVITESQKYYKIGQKVFHPEYGLGVILSVDGEGEDARLTISFGNRLAKIIGRYLMKNEE</sequence>
<dbReference type="Gene3D" id="3.40.50.300">
    <property type="entry name" value="P-loop containing nucleotide triphosphate hydrolases"/>
    <property type="match status" value="2"/>
</dbReference>
<feature type="domain" description="UvrD-like helicase ATP-binding" evidence="13">
    <location>
        <begin position="15"/>
        <end position="296"/>
    </location>
</feature>
<dbReference type="Gene3D" id="1.10.10.160">
    <property type="match status" value="1"/>
</dbReference>
<evidence type="ECO:0000256" key="4">
    <source>
        <dbReference type="ARBA" id="ARBA00022806"/>
    </source>
</evidence>
<evidence type="ECO:0000313" key="15">
    <source>
        <dbReference type="EMBL" id="CAO80444.1"/>
    </source>
</evidence>
<dbReference type="InterPro" id="IPR014016">
    <property type="entry name" value="UvrD-like_ATP-bd"/>
</dbReference>
<evidence type="ECO:0000256" key="3">
    <source>
        <dbReference type="ARBA" id="ARBA00022801"/>
    </source>
</evidence>
<dbReference type="InterPro" id="IPR014017">
    <property type="entry name" value="DNA_helicase_UvrD-like_C"/>
</dbReference>
<dbReference type="KEGG" id="caci:CLOAM0549"/>
<dbReference type="CDD" id="cd18807">
    <property type="entry name" value="SF1_C_UvrD"/>
    <property type="match status" value="1"/>
</dbReference>
<keyword evidence="6" id="KW-0238">DNA-binding</keyword>
<evidence type="ECO:0000256" key="6">
    <source>
        <dbReference type="ARBA" id="ARBA00023125"/>
    </source>
</evidence>
<dbReference type="PROSITE" id="PS51198">
    <property type="entry name" value="UVRD_HELICASE_ATP_BIND"/>
    <property type="match status" value="1"/>
</dbReference>
<keyword evidence="2 12" id="KW-0547">Nucleotide-binding</keyword>
<name>B0VGK7_CLOAI</name>
<dbReference type="GO" id="GO:0000725">
    <property type="term" value="P:recombinational repair"/>
    <property type="evidence" value="ECO:0007669"/>
    <property type="project" value="TreeGrafter"/>
</dbReference>
<dbReference type="GO" id="GO:0033202">
    <property type="term" value="C:DNA helicase complex"/>
    <property type="evidence" value="ECO:0007669"/>
    <property type="project" value="TreeGrafter"/>
</dbReference>
<dbReference type="SUPFAM" id="SSF52540">
    <property type="entry name" value="P-loop containing nucleoside triphosphate hydrolases"/>
    <property type="match status" value="1"/>
</dbReference>
<evidence type="ECO:0000259" key="13">
    <source>
        <dbReference type="PROSITE" id="PS51198"/>
    </source>
</evidence>
<evidence type="ECO:0000256" key="12">
    <source>
        <dbReference type="PROSITE-ProRule" id="PRU00560"/>
    </source>
</evidence>
<feature type="domain" description="UvrD-like helicase C-terminal" evidence="14">
    <location>
        <begin position="297"/>
        <end position="576"/>
    </location>
</feature>
<keyword evidence="7" id="KW-0413">Isomerase</keyword>
<protein>
    <recommendedName>
        <fullName evidence="9">DNA 3'-5' helicase</fullName>
        <ecNumber evidence="9">5.6.2.4</ecNumber>
    </recommendedName>
    <alternativeName>
        <fullName evidence="10">DNA 3'-5' helicase II</fullName>
    </alternativeName>
</protein>
<evidence type="ECO:0000313" key="16">
    <source>
        <dbReference type="Proteomes" id="UP000002019"/>
    </source>
</evidence>
<evidence type="ECO:0000259" key="14">
    <source>
        <dbReference type="PROSITE" id="PS51217"/>
    </source>
</evidence>
<evidence type="ECO:0000256" key="11">
    <source>
        <dbReference type="ARBA" id="ARBA00048988"/>
    </source>
</evidence>
<accession>B0VGK7</accession>
<organism evidence="15 16">
    <name type="scientific">Cloacimonas acidaminovorans (strain Evry)</name>
    <dbReference type="NCBI Taxonomy" id="459349"/>
    <lineage>
        <taxon>Bacteria</taxon>
        <taxon>Pseudomonadati</taxon>
        <taxon>Candidatus Cloacimonadota</taxon>
        <taxon>Candidatus Cloacimonadia</taxon>
        <taxon>Candidatus Cloacimonadales</taxon>
        <taxon>Candidatus Cloacimonadaceae</taxon>
        <taxon>Candidatus Cloacimonas</taxon>
    </lineage>
</organism>
<dbReference type="GO" id="GO:0005524">
    <property type="term" value="F:ATP binding"/>
    <property type="evidence" value="ECO:0007669"/>
    <property type="project" value="UniProtKB-UniRule"/>
</dbReference>
<dbReference type="Proteomes" id="UP000002019">
    <property type="component" value="Chromosome"/>
</dbReference>
<evidence type="ECO:0000256" key="2">
    <source>
        <dbReference type="ARBA" id="ARBA00022741"/>
    </source>
</evidence>
<dbReference type="EC" id="5.6.2.4" evidence="9"/>
<evidence type="ECO:0000256" key="9">
    <source>
        <dbReference type="ARBA" id="ARBA00034808"/>
    </source>
</evidence>
<evidence type="ECO:0000256" key="7">
    <source>
        <dbReference type="ARBA" id="ARBA00023235"/>
    </source>
</evidence>
<dbReference type="eggNOG" id="COG0210">
    <property type="taxonomic scope" value="Bacteria"/>
</dbReference>
<gene>
    <name evidence="15" type="primary">uvrD</name>
    <name evidence="15" type="ordered locus">CLOAM0549</name>
</gene>
<keyword evidence="3 12" id="KW-0378">Hydrolase</keyword>
<dbReference type="AlphaFoldDB" id="B0VGK7"/>
<evidence type="ECO:0000256" key="5">
    <source>
        <dbReference type="ARBA" id="ARBA00022840"/>
    </source>
</evidence>
<dbReference type="GO" id="GO:0005829">
    <property type="term" value="C:cytosol"/>
    <property type="evidence" value="ECO:0007669"/>
    <property type="project" value="TreeGrafter"/>
</dbReference>
<dbReference type="FunFam" id="1.10.486.10:FF:000003">
    <property type="entry name" value="ATP-dependent DNA helicase"/>
    <property type="match status" value="1"/>
</dbReference>
<proteinExistence type="inferred from homology"/>
<dbReference type="InterPro" id="IPR000212">
    <property type="entry name" value="DNA_helicase_UvrD/REP"/>
</dbReference>
<dbReference type="EMBL" id="CU466930">
    <property type="protein sequence ID" value="CAO80444.1"/>
    <property type="molecule type" value="Genomic_DNA"/>
</dbReference>
<dbReference type="STRING" id="459349.CLOAM0549"/>
<comment type="catalytic activity">
    <reaction evidence="8">
        <text>Couples ATP hydrolysis with the unwinding of duplex DNA by translocating in the 3'-5' direction.</text>
        <dbReference type="EC" id="5.6.2.4"/>
    </reaction>
</comment>
<dbReference type="HOGENOM" id="CLU_004585_5_2_0"/>
<keyword evidence="5 12" id="KW-0067">ATP-binding</keyword>
<dbReference type="CDD" id="cd17932">
    <property type="entry name" value="DEXQc_UvrD"/>
    <property type="match status" value="1"/>
</dbReference>
<feature type="binding site" evidence="12">
    <location>
        <begin position="36"/>
        <end position="43"/>
    </location>
    <ligand>
        <name>ATP</name>
        <dbReference type="ChEBI" id="CHEBI:30616"/>
    </ligand>
</feature>
<dbReference type="GO" id="GO:0016887">
    <property type="term" value="F:ATP hydrolysis activity"/>
    <property type="evidence" value="ECO:0007669"/>
    <property type="project" value="RHEA"/>
</dbReference>
<keyword evidence="4 12" id="KW-0347">Helicase</keyword>
<evidence type="ECO:0000256" key="1">
    <source>
        <dbReference type="ARBA" id="ARBA00009922"/>
    </source>
</evidence>